<dbReference type="Proteomes" id="UP000193642">
    <property type="component" value="Unassembled WGS sequence"/>
</dbReference>
<gene>
    <name evidence="1" type="ORF">BCR33DRAFT_779608</name>
</gene>
<proteinExistence type="predicted"/>
<dbReference type="OrthoDB" id="206969at2759"/>
<comment type="caution">
    <text evidence="1">The sequence shown here is derived from an EMBL/GenBank/DDBJ whole genome shotgun (WGS) entry which is preliminary data.</text>
</comment>
<dbReference type="Pfam" id="PF10253">
    <property type="entry name" value="PRCC"/>
    <property type="match status" value="1"/>
</dbReference>
<dbReference type="EMBL" id="MCGO01000003">
    <property type="protein sequence ID" value="ORY52275.1"/>
    <property type="molecule type" value="Genomic_DNA"/>
</dbReference>
<organism evidence="1 2">
    <name type="scientific">Rhizoclosmatium globosum</name>
    <dbReference type="NCBI Taxonomy" id="329046"/>
    <lineage>
        <taxon>Eukaryota</taxon>
        <taxon>Fungi</taxon>
        <taxon>Fungi incertae sedis</taxon>
        <taxon>Chytridiomycota</taxon>
        <taxon>Chytridiomycota incertae sedis</taxon>
        <taxon>Chytridiomycetes</taxon>
        <taxon>Chytridiales</taxon>
        <taxon>Chytriomycetaceae</taxon>
        <taxon>Rhizoclosmatium</taxon>
    </lineage>
</organism>
<dbReference type="AlphaFoldDB" id="A0A1Y2D0Z7"/>
<keyword evidence="2" id="KW-1185">Reference proteome</keyword>
<sequence length="164" mass="18311">MTQTVSLLWICQNQKSHRPKALPVAPSSSSSAAYAYSESASSSYIYDPNAATDAQSYGSYYDQEDDSTRYAQVHLDDSALHRLGHRSGLGAVQVVDLNHEDQLGGEEARMRNIKNLSREKVEKSAYEHSIMALAYEAKAREHELKEAFADRRQAKASSMNKYGF</sequence>
<dbReference type="InterPro" id="IPR018800">
    <property type="entry name" value="PRCC"/>
</dbReference>
<name>A0A1Y2D0Z7_9FUNG</name>
<evidence type="ECO:0000313" key="2">
    <source>
        <dbReference type="Proteomes" id="UP000193642"/>
    </source>
</evidence>
<evidence type="ECO:0000313" key="1">
    <source>
        <dbReference type="EMBL" id="ORY52275.1"/>
    </source>
</evidence>
<protein>
    <submittedName>
        <fullName evidence="1">Uncharacterized protein</fullName>
    </submittedName>
</protein>
<reference evidence="1 2" key="1">
    <citation type="submission" date="2016-07" db="EMBL/GenBank/DDBJ databases">
        <title>Pervasive Adenine N6-methylation of Active Genes in Fungi.</title>
        <authorList>
            <consortium name="DOE Joint Genome Institute"/>
            <person name="Mondo S.J."/>
            <person name="Dannebaum R.O."/>
            <person name="Kuo R.C."/>
            <person name="Labutti K."/>
            <person name="Haridas S."/>
            <person name="Kuo A."/>
            <person name="Salamov A."/>
            <person name="Ahrendt S.R."/>
            <person name="Lipzen A."/>
            <person name="Sullivan W."/>
            <person name="Andreopoulos W.B."/>
            <person name="Clum A."/>
            <person name="Lindquist E."/>
            <person name="Daum C."/>
            <person name="Ramamoorthy G.K."/>
            <person name="Gryganskyi A."/>
            <person name="Culley D."/>
            <person name="Magnuson J.K."/>
            <person name="James T.Y."/>
            <person name="O'Malley M.A."/>
            <person name="Stajich J.E."/>
            <person name="Spatafora J.W."/>
            <person name="Visel A."/>
            <person name="Grigoriev I.V."/>
        </authorList>
    </citation>
    <scope>NUCLEOTIDE SEQUENCE [LARGE SCALE GENOMIC DNA]</scope>
    <source>
        <strain evidence="1 2">JEL800</strain>
    </source>
</reference>
<accession>A0A1Y2D0Z7</accession>